<dbReference type="Ensembl" id="ENST00000696600.1">
    <property type="protein sequence ID" value="ENSP00000512745.1"/>
    <property type="gene ID" value="ENSG00000116584.23"/>
</dbReference>
<name>A0A8Q3SIV8_HUMAN</name>
<reference evidence="1 2" key="1">
    <citation type="journal article" date="2001" name="Nature">
        <title>Initial sequencing and analysis of the human genome.</title>
        <authorList>
            <consortium name="International Human Genome Sequencing Consortium"/>
            <person name="Lander E.S."/>
            <person name="Linton L.M."/>
            <person name="Birren B."/>
            <person name="Nusbaum C."/>
            <person name="Zody M.C."/>
            <person name="Baldwin J."/>
            <person name="Devon K."/>
            <person name="Dewar K."/>
            <person name="Doyle M."/>
            <person name="FitzHugh W."/>
            <person name="Funke R."/>
            <person name="Gage D."/>
            <person name="Harris K."/>
            <person name="Heaford A."/>
            <person name="Howland J."/>
            <person name="Kann L."/>
            <person name="Lehoczky J."/>
            <person name="LeVine R."/>
            <person name="McEwan P."/>
            <person name="McKernan K."/>
            <person name="Meldrim J."/>
            <person name="Mesirov J.P."/>
            <person name="Miranda C."/>
            <person name="Morris W."/>
            <person name="Naylor J."/>
            <person name="Raymond C."/>
            <person name="Rosetti M."/>
            <person name="Santos R."/>
            <person name="Sheridan A."/>
            <person name="Sougnez C."/>
            <person name="Stange-Thomann N."/>
            <person name="Stojanovic N."/>
            <person name="Subramanian A."/>
            <person name="Wyman D."/>
            <person name="Rogers J."/>
            <person name="Sulston J."/>
            <person name="Ainscough R."/>
            <person name="Beck S."/>
            <person name="Bentley D."/>
            <person name="Burton J."/>
            <person name="Clee C."/>
            <person name="Carter N."/>
            <person name="Coulson A."/>
            <person name="Deadman R."/>
            <person name="Deloukas P."/>
            <person name="Dunham A."/>
            <person name="Dunham I."/>
            <person name="Durbin R."/>
            <person name="French L."/>
            <person name="Grafham D."/>
            <person name="Gregory S."/>
            <person name="Hubbard T."/>
            <person name="Humphray S."/>
            <person name="Hunt A."/>
            <person name="Jones M."/>
            <person name="Lloyd C."/>
            <person name="McMurray A."/>
            <person name="Matthews L."/>
            <person name="Mercer S."/>
            <person name="Milne S."/>
            <person name="Mullikin J.C."/>
            <person name="Mungall A."/>
            <person name="Plumb R."/>
            <person name="Ross M."/>
            <person name="Shownkeen R."/>
            <person name="Sims S."/>
            <person name="Waterston R.H."/>
            <person name="Wilson R.K."/>
            <person name="Hillier L.W."/>
            <person name="McPherson J.D."/>
            <person name="Marra M.A."/>
            <person name="Mardis E.R."/>
            <person name="Fulton L.A."/>
            <person name="Chinwalla A.T."/>
            <person name="Pepin K.H."/>
            <person name="Gish W.R."/>
            <person name="Chissoe S.L."/>
            <person name="Wendl M.C."/>
            <person name="Delehaunty K.D."/>
            <person name="Miner T.L."/>
            <person name="Delehaunty A."/>
            <person name="Kramer J.B."/>
            <person name="Cook L.L."/>
            <person name="Fulton R.S."/>
            <person name="Johnson D.L."/>
            <person name="Minx P.J."/>
            <person name="Clifton S.W."/>
            <person name="Hawkins T."/>
            <person name="Branscomb E."/>
            <person name="Predki P."/>
            <person name="Richardson P."/>
            <person name="Wenning S."/>
            <person name="Slezak T."/>
            <person name="Doggett N."/>
            <person name="Cheng J.F."/>
            <person name="Olsen A."/>
            <person name="Lucas S."/>
            <person name="Elkin C."/>
            <person name="Uberbacher E."/>
            <person name="Frazier M."/>
            <person name="Gibbs R.A."/>
            <person name="Muzny D.M."/>
            <person name="Scherer S.E."/>
            <person name="Bouck J.B."/>
            <person name="Sodergren E.J."/>
            <person name="Worley K.C."/>
            <person name="Rives C.M."/>
            <person name="Gorrell J.H."/>
            <person name="Metzker M.L."/>
            <person name="Naylor S.L."/>
            <person name="Kucherlapati R.S."/>
            <person name="Nelson D.L."/>
            <person name="Weinstock G.M."/>
            <person name="Sakaki Y."/>
            <person name="Fujiyama A."/>
            <person name="Hattori M."/>
            <person name="Yada T."/>
            <person name="Toyoda A."/>
            <person name="Itoh T."/>
            <person name="Kawagoe C."/>
            <person name="Watanabe H."/>
            <person name="Totoki Y."/>
            <person name="Taylor T."/>
            <person name="Weissenbach J."/>
            <person name="Heilig R."/>
            <person name="Saurin W."/>
            <person name="Artiguenave F."/>
            <person name="Brottier P."/>
            <person name="Bruls T."/>
            <person name="Pelletier E."/>
            <person name="Robert C."/>
            <person name="Wincker P."/>
            <person name="Smith D.R."/>
            <person name="Doucette-Stamm L."/>
            <person name="Rubenfield M."/>
            <person name="Weinstock K."/>
            <person name="Lee H.M."/>
            <person name="Dubois J."/>
            <person name="Rosenthal A."/>
            <person name="Platzer M."/>
            <person name="Nyakatura G."/>
            <person name="Taudien S."/>
            <person name="Rump A."/>
            <person name="Yang H."/>
            <person name="Yu J."/>
            <person name="Wang J."/>
            <person name="Huang G."/>
            <person name="Gu J."/>
            <person name="Hood L."/>
            <person name="Rowen L."/>
            <person name="Madan A."/>
            <person name="Qin S."/>
            <person name="Davis R.W."/>
            <person name="Federspiel N.A."/>
            <person name="Abola A.P."/>
            <person name="Proctor M.J."/>
            <person name="Myers R.M."/>
            <person name="Schmutz J."/>
            <person name="Dickson M."/>
            <person name="Grimwood J."/>
            <person name="Cox D.R."/>
            <person name="Olson M.V."/>
            <person name="Kaul R."/>
            <person name="Raymond C."/>
            <person name="Shimizu N."/>
            <person name="Kawasaki K."/>
            <person name="Minoshima S."/>
            <person name="Evans G.A."/>
            <person name="Athanasiou M."/>
            <person name="Schultz R."/>
            <person name="Roe B.A."/>
            <person name="Chen F."/>
            <person name="Pan H."/>
            <person name="Ramser J."/>
            <person name="Lehrach H."/>
            <person name="Reinhardt R."/>
            <person name="McCombie W.R."/>
            <person name="de la Bastide M."/>
            <person name="Dedhia N."/>
            <person name="Blocker H."/>
            <person name="Hornischer K."/>
            <person name="Nordsiek G."/>
            <person name="Agarwala R."/>
            <person name="Aravind L."/>
            <person name="Bailey J.A."/>
            <person name="Bateman A."/>
            <person name="Batzoglou S."/>
            <person name="Birney E."/>
            <person name="Bork P."/>
            <person name="Brown D.G."/>
            <person name="Burge C.B."/>
            <person name="Cerutti L."/>
            <person name="Chen H.C."/>
            <person name="Church D."/>
            <person name="Clamp M."/>
            <person name="Copley R.R."/>
            <person name="Doerks T."/>
            <person name="Eddy S.R."/>
            <person name="Eichler E.E."/>
            <person name="Furey T.S."/>
            <person name="Galagan J."/>
            <person name="Gilbert J.G."/>
            <person name="Harmon C."/>
            <person name="Hayashizaki Y."/>
            <person name="Haussler D."/>
            <person name="Hermjakob H."/>
            <person name="Hokamp K."/>
            <person name="Jang W."/>
            <person name="Johnson L.S."/>
            <person name="Jones T.A."/>
            <person name="Kasif S."/>
            <person name="Kaspryzk A."/>
            <person name="Kennedy S."/>
            <person name="Kent W.J."/>
            <person name="Kitts P."/>
            <person name="Koonin E.V."/>
            <person name="Korf I."/>
            <person name="Kulp D."/>
            <person name="Lancet D."/>
            <person name="Lowe T.M."/>
            <person name="McLysaght A."/>
            <person name="Mikkelsen T."/>
            <person name="Moran J.V."/>
            <person name="Mulder N."/>
            <person name="Pollara V.J."/>
            <person name="Ponting C.P."/>
            <person name="Schuler G."/>
            <person name="Schultz J."/>
            <person name="Slater G."/>
            <person name="Smit A.F."/>
            <person name="Stupka E."/>
            <person name="Szustakowski J."/>
            <person name="Thierry-Mieg D."/>
            <person name="Thierry-Mieg J."/>
            <person name="Wagner L."/>
            <person name="Wallis J."/>
            <person name="Wheeler R."/>
            <person name="Williams A."/>
            <person name="Wolf Y.I."/>
            <person name="Wolfe K.H."/>
            <person name="Yang S.P."/>
            <person name="Yeh R.F."/>
            <person name="Collins F."/>
            <person name="Guyer M.S."/>
            <person name="Peterson J."/>
            <person name="Felsenfeld A."/>
            <person name="Wetterstrand K.A."/>
            <person name="Patrinos A."/>
            <person name="Morgan M.J."/>
            <person name="de Jong P."/>
            <person name="Catanese J.J."/>
            <person name="Osoegawa K."/>
            <person name="Shizuya H."/>
            <person name="Choi S."/>
            <person name="Chen Y.J."/>
        </authorList>
    </citation>
    <scope>NUCLEOTIDE SEQUENCE [LARGE SCALE GENOMIC DNA]</scope>
</reference>
<dbReference type="OpenTargets" id="ENSG00000116584"/>
<organism evidence="1 2">
    <name type="scientific">Homo sapiens</name>
    <name type="common">Human</name>
    <dbReference type="NCBI Taxonomy" id="9606"/>
    <lineage>
        <taxon>Eukaryota</taxon>
        <taxon>Metazoa</taxon>
        <taxon>Chordata</taxon>
        <taxon>Craniata</taxon>
        <taxon>Vertebrata</taxon>
        <taxon>Euteleostomi</taxon>
        <taxon>Mammalia</taxon>
        <taxon>Eutheria</taxon>
        <taxon>Euarchontoglires</taxon>
        <taxon>Primates</taxon>
        <taxon>Haplorrhini</taxon>
        <taxon>Catarrhini</taxon>
        <taxon>Hominidae</taxon>
        <taxon>Homo</taxon>
    </lineage>
</organism>
<keyword evidence="3 4" id="KW-1267">Proteomics identification</keyword>
<dbReference type="GeneTree" id="ENSGT00940000158341"/>
<reference evidence="1" key="4">
    <citation type="submission" date="2025-08" db="UniProtKB">
        <authorList>
            <consortium name="Ensembl"/>
        </authorList>
    </citation>
    <scope>IDENTIFICATION</scope>
</reference>
<dbReference type="SUPFAM" id="SSF57889">
    <property type="entry name" value="Cysteine-rich domain"/>
    <property type="match status" value="1"/>
</dbReference>
<dbReference type="EMBL" id="KF455040">
    <property type="status" value="NOT_ANNOTATED_CDS"/>
    <property type="molecule type" value="Genomic_DNA"/>
</dbReference>
<evidence type="ECO:0007829" key="3">
    <source>
        <dbReference type="PeptideAtlas" id="A0A8Q3SIV8"/>
    </source>
</evidence>
<dbReference type="InterPro" id="IPR046349">
    <property type="entry name" value="C1-like_sf"/>
</dbReference>
<dbReference type="Ensembl" id="ENST00000696600.1">
    <property type="protein sequence ID" value="ENSP00000512745.1"/>
    <property type="gene ID" value="ENSG00000116584.22"/>
</dbReference>
<dbReference type="HGNC" id="HGNC:682">
    <property type="gene designation" value="ARHGEF2"/>
</dbReference>
<dbReference type="PANTHER" id="PTHR13944">
    <property type="entry name" value="AGAP007712-PA"/>
    <property type="match status" value="1"/>
</dbReference>
<dbReference type="Proteomes" id="UP000005640">
    <property type="component" value="Chromosome 1"/>
</dbReference>
<dbReference type="EMBL" id="AL355388">
    <property type="status" value="NOT_ANNOTATED_CDS"/>
    <property type="molecule type" value="Genomic_DNA"/>
</dbReference>
<reference evidence="1 2" key="2">
    <citation type="journal article" date="2004" name="Nature">
        <title>Finishing the euchromatic sequence of the human genome.</title>
        <authorList>
            <consortium name="International Human Genome Sequencing Consortium"/>
        </authorList>
    </citation>
    <scope>NUCLEOTIDE SEQUENCE [LARGE SCALE GENOMIC DNA]</scope>
</reference>
<proteinExistence type="evidence at protein level"/>
<reference evidence="1" key="5">
    <citation type="submission" date="2025-09" db="UniProtKB">
        <authorList>
            <consortium name="Ensembl"/>
        </authorList>
    </citation>
    <scope>IDENTIFICATION</scope>
</reference>
<gene>
    <name evidence="1" type="primary">ARHGEF2</name>
</gene>
<dbReference type="OrthoDB" id="28045at2759"/>
<reference evidence="1 2" key="3">
    <citation type="journal article" date="2006" name="Nature">
        <title>The DNA sequence and biological annotation of human chromosome 1.</title>
        <authorList>
            <person name="Gregory S.G."/>
            <person name="Barlow K.F."/>
            <person name="McLay K.E."/>
            <person name="Kaul R."/>
            <person name="Swarbreck D."/>
            <person name="Dunham A."/>
            <person name="Scott C.E."/>
            <person name="Howe K.L."/>
            <person name="Woodfine K."/>
            <person name="Spencer C.C."/>
            <person name="Jones M.C."/>
            <person name="Gillson C."/>
            <person name="Searle S."/>
            <person name="Zhou Y."/>
            <person name="Kokocinski F."/>
            <person name="McDonald L."/>
            <person name="Evans R."/>
            <person name="Phillips K."/>
            <person name="Atkinson A."/>
            <person name="Cooper R."/>
            <person name="Jones C."/>
            <person name="Hall R.E."/>
            <person name="Andrews T.D."/>
            <person name="Lloyd C."/>
            <person name="Ainscough R."/>
            <person name="Almeida J.P."/>
            <person name="Ambrose K.D."/>
            <person name="Anderson F."/>
            <person name="Andrew R.W."/>
            <person name="Ashwell R.I."/>
            <person name="Aubin K."/>
            <person name="Babbage A.K."/>
            <person name="Bagguley C.L."/>
            <person name="Bailey J."/>
            <person name="Beasley H."/>
            <person name="Bethel G."/>
            <person name="Bird C.P."/>
            <person name="Bray-Allen S."/>
            <person name="Brown J.Y."/>
            <person name="Brown A.J."/>
            <person name="Buckley D."/>
            <person name="Burton J."/>
            <person name="Bye J."/>
            <person name="Carder C."/>
            <person name="Chapman J.C."/>
            <person name="Clark S.Y."/>
            <person name="Clarke G."/>
            <person name="Clee C."/>
            <person name="Cobley V."/>
            <person name="Collier R.E."/>
            <person name="Corby N."/>
            <person name="Coville G.J."/>
            <person name="Davies J."/>
            <person name="Deadman R."/>
            <person name="Dunn M."/>
            <person name="Earthrowl M."/>
            <person name="Ellington A.G."/>
            <person name="Errington H."/>
            <person name="Frankish A."/>
            <person name="Frankland J."/>
            <person name="French L."/>
            <person name="Garner P."/>
            <person name="Garnett J."/>
            <person name="Gay L."/>
            <person name="Ghori M.R."/>
            <person name="Gibson R."/>
            <person name="Gilby L.M."/>
            <person name="Gillett W."/>
            <person name="Glithero R.J."/>
            <person name="Grafham D.V."/>
            <person name="Griffiths C."/>
            <person name="Griffiths-Jones S."/>
            <person name="Grocock R."/>
            <person name="Hammond S."/>
            <person name="Harrison E.S."/>
            <person name="Hart E."/>
            <person name="Haugen E."/>
            <person name="Heath P.D."/>
            <person name="Holmes S."/>
            <person name="Holt K."/>
            <person name="Howden P.J."/>
            <person name="Hunt A.R."/>
            <person name="Hunt S.E."/>
            <person name="Hunter G."/>
            <person name="Isherwood J."/>
            <person name="James R."/>
            <person name="Johnson C."/>
            <person name="Johnson D."/>
            <person name="Joy A."/>
            <person name="Kay M."/>
            <person name="Kershaw J.K."/>
            <person name="Kibukawa M."/>
            <person name="Kimberley A.M."/>
            <person name="King A."/>
            <person name="Knights A.J."/>
            <person name="Lad H."/>
            <person name="Laird G."/>
            <person name="Lawlor S."/>
            <person name="Leongamornlert D.A."/>
            <person name="Lloyd D.M."/>
            <person name="Loveland J."/>
            <person name="Lovell J."/>
            <person name="Lush M.J."/>
            <person name="Lyne R."/>
            <person name="Martin S."/>
            <person name="Mashreghi-Mohammadi M."/>
            <person name="Matthews L."/>
            <person name="Matthews N.S."/>
            <person name="McLaren S."/>
            <person name="Milne S."/>
            <person name="Mistry S."/>
            <person name="Moore M.J."/>
            <person name="Nickerson T."/>
            <person name="O'Dell C.N."/>
            <person name="Oliver K."/>
            <person name="Palmeiri A."/>
            <person name="Palmer S.A."/>
            <person name="Parker A."/>
            <person name="Patel D."/>
            <person name="Pearce A.V."/>
            <person name="Peck A.I."/>
            <person name="Pelan S."/>
            <person name="Phelps K."/>
            <person name="Phillimore B.J."/>
            <person name="Plumb R."/>
            <person name="Rajan J."/>
            <person name="Raymond C."/>
            <person name="Rouse G."/>
            <person name="Saenphimmachak C."/>
            <person name="Sehra H.K."/>
            <person name="Sheridan E."/>
            <person name="Shownkeen R."/>
            <person name="Sims S."/>
            <person name="Skuce C.D."/>
            <person name="Smith M."/>
            <person name="Steward C."/>
            <person name="Subramanian S."/>
            <person name="Sycamore N."/>
            <person name="Tracey A."/>
            <person name="Tromans A."/>
            <person name="Van Helmond Z."/>
            <person name="Wall M."/>
            <person name="Wallis J.M."/>
            <person name="White S."/>
            <person name="Whitehead S.L."/>
            <person name="Wilkinson J.E."/>
            <person name="Willey D.L."/>
            <person name="Williams H."/>
            <person name="Wilming L."/>
            <person name="Wray P.W."/>
            <person name="Wu Z."/>
            <person name="Coulson A."/>
            <person name="Vaudin M."/>
            <person name="Sulston J.E."/>
            <person name="Durbin R."/>
            <person name="Hubbard T."/>
            <person name="Wooster R."/>
            <person name="Dunham I."/>
            <person name="Carter N.P."/>
            <person name="McVean G."/>
            <person name="Ross M.T."/>
            <person name="Harrow J."/>
            <person name="Olson M.V."/>
            <person name="Beck S."/>
            <person name="Rogers J."/>
            <person name="Bentley D.R."/>
            <person name="Banerjee R."/>
            <person name="Bryant S.P."/>
            <person name="Burford D.C."/>
            <person name="Burrill W.D."/>
            <person name="Clegg S.M."/>
            <person name="Dhami P."/>
            <person name="Dovey O."/>
            <person name="Faulkner L.M."/>
            <person name="Gribble S.M."/>
            <person name="Langford C.F."/>
            <person name="Pandian R.D."/>
            <person name="Porter K.M."/>
            <person name="Prigmore E."/>
        </authorList>
    </citation>
    <scope>NUCLEOTIDE SEQUENCE [LARGE SCALE GENOMIC DNA]</scope>
</reference>
<evidence type="ECO:0000313" key="1">
    <source>
        <dbReference type="Ensembl" id="ENSP00000512745.1"/>
    </source>
</evidence>
<protein>
    <submittedName>
        <fullName evidence="1">Rho/Rac guanine nucleotide exchange factor 2</fullName>
    </submittedName>
</protein>
<dbReference type="InterPro" id="IPR051632">
    <property type="entry name" value="Rho_GEF"/>
</dbReference>
<dbReference type="PANTHER" id="PTHR13944:SF20">
    <property type="entry name" value="RHO GUANINE NUCLEOTIDE EXCHANGE FACTOR 2"/>
    <property type="match status" value="1"/>
</dbReference>
<sequence>MCCCCGCCPLLAHLEQGSLRERTREKEKMKEAKDARYTNGHLFTTISVSGMTMCYACNKSITAKEALICPTTESGPAEEQHRLAVRFSSK</sequence>
<evidence type="ECO:0007829" key="4">
    <source>
        <dbReference type="ProteomicsDB" id="A0A8Q3SIV8"/>
    </source>
</evidence>
<keyword evidence="2" id="KW-1185">Reference proteome</keyword>
<dbReference type="AlphaFoldDB" id="A0A8Q3SIV8"/>
<accession>A0A8Q3SIV8</accession>
<evidence type="ECO:0000313" key="2">
    <source>
        <dbReference type="Proteomes" id="UP000005640"/>
    </source>
</evidence>